<gene>
    <name evidence="8" type="primary">dut</name>
    <name evidence="10" type="ordered locus">CKR_1042</name>
</gene>
<dbReference type="GO" id="GO:0046081">
    <property type="term" value="P:dUTP catabolic process"/>
    <property type="evidence" value="ECO:0007669"/>
    <property type="project" value="InterPro"/>
</dbReference>
<dbReference type="InterPro" id="IPR008181">
    <property type="entry name" value="dUTPase"/>
</dbReference>
<feature type="binding site" evidence="8">
    <location>
        <position position="81"/>
    </location>
    <ligand>
        <name>substrate</name>
    </ligand>
</feature>
<accession>B9E0R8</accession>
<dbReference type="UniPathway" id="UPA00610">
    <property type="reaction ID" value="UER00666"/>
</dbReference>
<dbReference type="EMBL" id="AP009049">
    <property type="protein sequence ID" value="BAH06093.1"/>
    <property type="molecule type" value="Genomic_DNA"/>
</dbReference>
<evidence type="ECO:0000256" key="6">
    <source>
        <dbReference type="ARBA" id="ARBA00023080"/>
    </source>
</evidence>
<dbReference type="Proteomes" id="UP000007969">
    <property type="component" value="Chromosome"/>
</dbReference>
<comment type="similarity">
    <text evidence="2 8">Belongs to the dUTPase family.</text>
</comment>
<comment type="catalytic activity">
    <reaction evidence="7 8">
        <text>dUTP + H2O = dUMP + diphosphate + H(+)</text>
        <dbReference type="Rhea" id="RHEA:10248"/>
        <dbReference type="ChEBI" id="CHEBI:15377"/>
        <dbReference type="ChEBI" id="CHEBI:15378"/>
        <dbReference type="ChEBI" id="CHEBI:33019"/>
        <dbReference type="ChEBI" id="CHEBI:61555"/>
        <dbReference type="ChEBI" id="CHEBI:246422"/>
        <dbReference type="EC" id="3.6.1.23"/>
    </reaction>
</comment>
<dbReference type="InterPro" id="IPR036157">
    <property type="entry name" value="dUTPase-like_sf"/>
</dbReference>
<evidence type="ECO:0000256" key="1">
    <source>
        <dbReference type="ARBA" id="ARBA00001946"/>
    </source>
</evidence>
<dbReference type="HAMAP" id="MF_00116">
    <property type="entry name" value="dUTPase_bact"/>
    <property type="match status" value="1"/>
</dbReference>
<dbReference type="GO" id="GO:0004170">
    <property type="term" value="F:dUTP diphosphatase activity"/>
    <property type="evidence" value="ECO:0007669"/>
    <property type="project" value="UniProtKB-UniRule"/>
</dbReference>
<dbReference type="EC" id="3.6.1.23" evidence="8"/>
<comment type="caution">
    <text evidence="8">Lacks conserved residue(s) required for the propagation of feature annotation.</text>
</comment>
<dbReference type="GO" id="GO:0000287">
    <property type="term" value="F:magnesium ion binding"/>
    <property type="evidence" value="ECO:0007669"/>
    <property type="project" value="UniProtKB-UniRule"/>
</dbReference>
<sequence>MRGDLFMELLVKRINKEAILPFYAHEGDAGLDLFSVEEVLIKPMERKLIATGIKIQLPPNTEGQVRPRSGLALAHGITLLNSPGTIDEGYRGEIKVLMINLGQEGFLIKKGMKIAQMVIKPIEQVLIKEVVELKDTERGEGGFGSTGTM</sequence>
<evidence type="ECO:0000259" key="9">
    <source>
        <dbReference type="Pfam" id="PF00692"/>
    </source>
</evidence>
<evidence type="ECO:0000256" key="7">
    <source>
        <dbReference type="ARBA" id="ARBA00047686"/>
    </source>
</evidence>
<dbReference type="GO" id="GO:0006226">
    <property type="term" value="P:dUMP biosynthetic process"/>
    <property type="evidence" value="ECO:0007669"/>
    <property type="project" value="UniProtKB-UniRule"/>
</dbReference>
<evidence type="ECO:0000256" key="5">
    <source>
        <dbReference type="ARBA" id="ARBA00022842"/>
    </source>
</evidence>
<keyword evidence="4 8" id="KW-0378">Hydrolase</keyword>
<feature type="domain" description="dUTPase-like" evidence="9">
    <location>
        <begin position="17"/>
        <end position="147"/>
    </location>
</feature>
<comment type="pathway">
    <text evidence="8">Pyrimidine metabolism; dUMP biosynthesis; dUMP from dCTP (dUTP route): step 2/2.</text>
</comment>
<dbReference type="NCBIfam" id="TIGR00576">
    <property type="entry name" value="dut"/>
    <property type="match status" value="1"/>
</dbReference>
<dbReference type="InterPro" id="IPR033704">
    <property type="entry name" value="dUTPase_trimeric"/>
</dbReference>
<dbReference type="Pfam" id="PF00692">
    <property type="entry name" value="dUTPase"/>
    <property type="match status" value="1"/>
</dbReference>
<comment type="function">
    <text evidence="8">This enzyme is involved in nucleotide metabolism: it produces dUMP, the immediate precursor of thymidine nucleotides and it decreases the intracellular concentration of dUTP so that uracil cannot be incorporated into DNA.</text>
</comment>
<reference evidence="11" key="1">
    <citation type="submission" date="2005-09" db="EMBL/GenBank/DDBJ databases">
        <title>Complete genome sequence of Clostridium kluyveri and comparative genomics of Clostridia species.</title>
        <authorList>
            <person name="Inui M."/>
            <person name="Nonaka H."/>
            <person name="Shinoda Y."/>
            <person name="Ikenaga Y."/>
            <person name="Abe M."/>
            <person name="Naito K."/>
            <person name="Vertes A.A."/>
            <person name="Yukawa H."/>
        </authorList>
    </citation>
    <scope>NUCLEOTIDE SEQUENCE [LARGE SCALE GENOMIC DNA]</scope>
    <source>
        <strain evidence="11">NBRC 12016</strain>
    </source>
</reference>
<comment type="cofactor">
    <cofactor evidence="1 8">
        <name>Mg(2+)</name>
        <dbReference type="ChEBI" id="CHEBI:18420"/>
    </cofactor>
</comment>
<keyword evidence="3 8" id="KW-0479">Metal-binding</keyword>
<proteinExistence type="inferred from homology"/>
<dbReference type="InterPro" id="IPR029054">
    <property type="entry name" value="dUTPase-like"/>
</dbReference>
<dbReference type="AlphaFoldDB" id="B9E0R8"/>
<protein>
    <recommendedName>
        <fullName evidence="8">Deoxyuridine 5'-triphosphate nucleotidohydrolase</fullName>
        <shortName evidence="8">dUTPase</shortName>
        <ecNumber evidence="8">3.6.1.23</ecNumber>
    </recommendedName>
    <alternativeName>
        <fullName evidence="8">dUTP pyrophosphatase</fullName>
    </alternativeName>
</protein>
<evidence type="ECO:0000256" key="3">
    <source>
        <dbReference type="ARBA" id="ARBA00022723"/>
    </source>
</evidence>
<dbReference type="Gene3D" id="2.70.40.10">
    <property type="match status" value="1"/>
</dbReference>
<evidence type="ECO:0000313" key="10">
    <source>
        <dbReference type="EMBL" id="BAH06093.1"/>
    </source>
</evidence>
<dbReference type="CDD" id="cd07557">
    <property type="entry name" value="trimeric_dUTPase"/>
    <property type="match status" value="1"/>
</dbReference>
<evidence type="ECO:0000256" key="4">
    <source>
        <dbReference type="ARBA" id="ARBA00022801"/>
    </source>
</evidence>
<feature type="binding site" evidence="8">
    <location>
        <begin position="85"/>
        <end position="87"/>
    </location>
    <ligand>
        <name>substrate</name>
    </ligand>
</feature>
<dbReference type="HOGENOM" id="CLU_068508_1_2_9"/>
<dbReference type="FunFam" id="2.70.40.10:FF:000008">
    <property type="entry name" value="Deoxyuridine 5'-triphosphate nucleotidohydrolase"/>
    <property type="match status" value="1"/>
</dbReference>
<keyword evidence="5 8" id="KW-0460">Magnesium</keyword>
<dbReference type="PANTHER" id="PTHR11241">
    <property type="entry name" value="DEOXYURIDINE 5'-TRIPHOSPHATE NUCLEOTIDOHYDROLASE"/>
    <property type="match status" value="1"/>
</dbReference>
<evidence type="ECO:0000313" key="11">
    <source>
        <dbReference type="Proteomes" id="UP000007969"/>
    </source>
</evidence>
<feature type="binding site" evidence="8">
    <location>
        <begin position="68"/>
        <end position="70"/>
    </location>
    <ligand>
        <name>substrate</name>
    </ligand>
</feature>
<evidence type="ECO:0000256" key="2">
    <source>
        <dbReference type="ARBA" id="ARBA00006581"/>
    </source>
</evidence>
<dbReference type="NCBIfam" id="NF001862">
    <property type="entry name" value="PRK00601.1"/>
    <property type="match status" value="1"/>
</dbReference>
<evidence type="ECO:0000256" key="8">
    <source>
        <dbReference type="HAMAP-Rule" id="MF_00116"/>
    </source>
</evidence>
<organism evidence="10 11">
    <name type="scientific">Clostridium kluyveri (strain NBRC 12016)</name>
    <dbReference type="NCBI Taxonomy" id="583346"/>
    <lineage>
        <taxon>Bacteria</taxon>
        <taxon>Bacillati</taxon>
        <taxon>Bacillota</taxon>
        <taxon>Clostridia</taxon>
        <taxon>Eubacteriales</taxon>
        <taxon>Clostridiaceae</taxon>
        <taxon>Clostridium</taxon>
    </lineage>
</organism>
<keyword evidence="6 8" id="KW-0546">Nucleotide metabolism</keyword>
<name>B9E0R8_CLOK1</name>
<dbReference type="SUPFAM" id="SSF51283">
    <property type="entry name" value="dUTPase-like"/>
    <property type="match status" value="1"/>
</dbReference>
<dbReference type="PANTHER" id="PTHR11241:SF0">
    <property type="entry name" value="DEOXYURIDINE 5'-TRIPHOSPHATE NUCLEOTIDOHYDROLASE"/>
    <property type="match status" value="1"/>
</dbReference>
<dbReference type="KEGG" id="ckr:CKR_1042"/>